<keyword evidence="1" id="KW-0732">Signal</keyword>
<dbReference type="EMBL" id="BTRK01000001">
    <property type="protein sequence ID" value="GMR29814.1"/>
    <property type="molecule type" value="Genomic_DNA"/>
</dbReference>
<dbReference type="InterPro" id="IPR000884">
    <property type="entry name" value="TSP1_rpt"/>
</dbReference>
<evidence type="ECO:0000313" key="2">
    <source>
        <dbReference type="EMBL" id="GMR29814.1"/>
    </source>
</evidence>
<protein>
    <recommendedName>
        <fullName evidence="4">TIL domain-containing protein</fullName>
    </recommendedName>
</protein>
<dbReference type="PROSITE" id="PS50092">
    <property type="entry name" value="TSP1"/>
    <property type="match status" value="1"/>
</dbReference>
<dbReference type="AlphaFoldDB" id="A0AAN4YY15"/>
<proteinExistence type="predicted"/>
<feature type="chain" id="PRO_5042983258" description="TIL domain-containing protein" evidence="1">
    <location>
        <begin position="18"/>
        <end position="92"/>
    </location>
</feature>
<organism evidence="2 3">
    <name type="scientific">Pristionchus mayeri</name>
    <dbReference type="NCBI Taxonomy" id="1317129"/>
    <lineage>
        <taxon>Eukaryota</taxon>
        <taxon>Metazoa</taxon>
        <taxon>Ecdysozoa</taxon>
        <taxon>Nematoda</taxon>
        <taxon>Chromadorea</taxon>
        <taxon>Rhabditida</taxon>
        <taxon>Rhabditina</taxon>
        <taxon>Diplogasteromorpha</taxon>
        <taxon>Diplogasteroidea</taxon>
        <taxon>Neodiplogasteridae</taxon>
        <taxon>Pristionchus</taxon>
    </lineage>
</organism>
<accession>A0AAN4YY15</accession>
<evidence type="ECO:0000256" key="1">
    <source>
        <dbReference type="SAM" id="SignalP"/>
    </source>
</evidence>
<keyword evidence="3" id="KW-1185">Reference proteome</keyword>
<gene>
    <name evidence="2" type="ORF">PMAYCL1PPCAC_00009</name>
</gene>
<dbReference type="Proteomes" id="UP001328107">
    <property type="component" value="Unassembled WGS sequence"/>
</dbReference>
<reference evidence="3" key="1">
    <citation type="submission" date="2022-10" db="EMBL/GenBank/DDBJ databases">
        <title>Genome assembly of Pristionchus species.</title>
        <authorList>
            <person name="Yoshida K."/>
            <person name="Sommer R.J."/>
        </authorList>
    </citation>
    <scope>NUCLEOTIDE SEQUENCE [LARGE SCALE GENOMIC DNA]</scope>
    <source>
        <strain evidence="3">RS5460</strain>
    </source>
</reference>
<dbReference type="PANTHER" id="PTHR31507:SF3">
    <property type="entry name" value="TIL DOMAIN-CONTAINING PROTEIN"/>
    <property type="match status" value="1"/>
</dbReference>
<comment type="caution">
    <text evidence="2">The sequence shown here is derived from an EMBL/GenBank/DDBJ whole genome shotgun (WGS) entry which is preliminary data.</text>
</comment>
<evidence type="ECO:0008006" key="4">
    <source>
        <dbReference type="Google" id="ProtNLM"/>
    </source>
</evidence>
<dbReference type="PANTHER" id="PTHR31507">
    <property type="entry name" value="PROTEIN CBG15923"/>
    <property type="match status" value="1"/>
</dbReference>
<evidence type="ECO:0000313" key="3">
    <source>
        <dbReference type="Proteomes" id="UP001328107"/>
    </source>
</evidence>
<sequence length="92" mass="9951">MSYIVLFAIALVSCVSAQQWSEWKPVNGPCTEPCGMCGTKVVAERTCQSGTCPGDSQKTEVCEKKVCLFPKKTCCVGYKMGLANNHLVCVPK</sequence>
<name>A0AAN4YY15_9BILA</name>
<feature type="signal peptide" evidence="1">
    <location>
        <begin position="1"/>
        <end position="17"/>
    </location>
</feature>